<dbReference type="GO" id="GO:0016884">
    <property type="term" value="F:carbon-nitrogen ligase activity, with glutamine as amido-N-donor"/>
    <property type="evidence" value="ECO:0007669"/>
    <property type="project" value="InterPro"/>
</dbReference>
<protein>
    <submittedName>
        <fullName evidence="1">Glutamyl-tRNA amidotransferase</fullName>
    </submittedName>
</protein>
<dbReference type="AlphaFoldDB" id="A0A2H0TE19"/>
<dbReference type="Gene3D" id="1.10.10.410">
    <property type="match status" value="1"/>
</dbReference>
<sequence>MSLKQTIYDDVKKAMRDKDEARLSTLRMLSSAITNKEIELRKKDVGLSDEEVVEVIRSEAKKRKDSIESFREGGREELAEKESKELNVLSSYLPPEMSDEELRSRIEEGMREANAKSMADFSNVMKAIMPVLKGKASGDRISQMVREHLMTQEKNGG</sequence>
<dbReference type="InterPro" id="IPR023168">
    <property type="entry name" value="GatB_Yqey_C_2"/>
</dbReference>
<evidence type="ECO:0000313" key="2">
    <source>
        <dbReference type="Proteomes" id="UP000231503"/>
    </source>
</evidence>
<dbReference type="InterPro" id="IPR042184">
    <property type="entry name" value="YqeY/Aim41_N"/>
</dbReference>
<accession>A0A2H0TE19</accession>
<dbReference type="SUPFAM" id="SSF89095">
    <property type="entry name" value="GatB/YqeY motif"/>
    <property type="match status" value="1"/>
</dbReference>
<organism evidence="1 2">
    <name type="scientific">Candidatus Niyogibacteria bacterium CG10_big_fil_rev_8_21_14_0_10_46_36</name>
    <dbReference type="NCBI Taxonomy" id="1974726"/>
    <lineage>
        <taxon>Bacteria</taxon>
        <taxon>Candidatus Niyogiibacteriota</taxon>
    </lineage>
</organism>
<evidence type="ECO:0000313" key="1">
    <source>
        <dbReference type="EMBL" id="PIR69792.1"/>
    </source>
</evidence>
<dbReference type="EMBL" id="PFCO01000003">
    <property type="protein sequence ID" value="PIR69792.1"/>
    <property type="molecule type" value="Genomic_DNA"/>
</dbReference>
<dbReference type="PANTHER" id="PTHR28055">
    <property type="entry name" value="ALTERED INHERITANCE OF MITOCHONDRIA PROTEIN 41, MITOCHONDRIAL"/>
    <property type="match status" value="1"/>
</dbReference>
<dbReference type="Pfam" id="PF09424">
    <property type="entry name" value="YqeY"/>
    <property type="match status" value="1"/>
</dbReference>
<dbReference type="GO" id="GO:0016740">
    <property type="term" value="F:transferase activity"/>
    <property type="evidence" value="ECO:0007669"/>
    <property type="project" value="UniProtKB-KW"/>
</dbReference>
<gene>
    <name evidence="1" type="ORF">COU47_01805</name>
</gene>
<dbReference type="InterPro" id="IPR003789">
    <property type="entry name" value="Asn/Gln_tRNA_amidoTrase-B-like"/>
</dbReference>
<dbReference type="Gene3D" id="1.10.1510.10">
    <property type="entry name" value="Uncharacterised protein YqeY/AIM41 PF09424, N-terminal domain"/>
    <property type="match status" value="1"/>
</dbReference>
<comment type="caution">
    <text evidence="1">The sequence shown here is derived from an EMBL/GenBank/DDBJ whole genome shotgun (WGS) entry which is preliminary data.</text>
</comment>
<reference evidence="2" key="1">
    <citation type="submission" date="2017-09" db="EMBL/GenBank/DDBJ databases">
        <title>Depth-based differentiation of microbial function through sediment-hosted aquifers and enrichment of novel symbionts in the deep terrestrial subsurface.</title>
        <authorList>
            <person name="Probst A.J."/>
            <person name="Ladd B."/>
            <person name="Jarett J.K."/>
            <person name="Geller-Mcgrath D.E."/>
            <person name="Sieber C.M.K."/>
            <person name="Emerson J.B."/>
            <person name="Anantharaman K."/>
            <person name="Thomas B.C."/>
            <person name="Malmstrom R."/>
            <person name="Stieglmeier M."/>
            <person name="Klingl A."/>
            <person name="Woyke T."/>
            <person name="Ryan C.M."/>
            <person name="Banfield J.F."/>
        </authorList>
    </citation>
    <scope>NUCLEOTIDE SEQUENCE [LARGE SCALE GENOMIC DNA]</scope>
</reference>
<name>A0A2H0TE19_9BACT</name>
<proteinExistence type="predicted"/>
<dbReference type="Proteomes" id="UP000231503">
    <property type="component" value="Unassembled WGS sequence"/>
</dbReference>
<dbReference type="PANTHER" id="PTHR28055:SF1">
    <property type="entry name" value="ALTERED INHERITANCE OF MITOCHONDRIA PROTEIN 41, MITOCHONDRIAL"/>
    <property type="match status" value="1"/>
</dbReference>
<keyword evidence="1" id="KW-0808">Transferase</keyword>
<dbReference type="InterPro" id="IPR019004">
    <property type="entry name" value="YqeY/Aim41"/>
</dbReference>